<feature type="chain" id="PRO_5001989789" evidence="2">
    <location>
        <begin position="21"/>
        <end position="1275"/>
    </location>
</feature>
<keyword evidence="1" id="KW-0472">Membrane</keyword>
<dbReference type="GO" id="GO:0016787">
    <property type="term" value="F:hydrolase activity"/>
    <property type="evidence" value="ECO:0007669"/>
    <property type="project" value="UniProtKB-KW"/>
</dbReference>
<evidence type="ECO:0000313" key="3">
    <source>
        <dbReference type="EMBL" id="KGO58183.1"/>
    </source>
</evidence>
<dbReference type="EMBL" id="JQFZ01000121">
    <property type="protein sequence ID" value="KGO58183.1"/>
    <property type="molecule type" value="Genomic_DNA"/>
</dbReference>
<feature type="transmembrane region" description="Helical" evidence="1">
    <location>
        <begin position="1216"/>
        <end position="1234"/>
    </location>
</feature>
<evidence type="ECO:0000256" key="2">
    <source>
        <dbReference type="SAM" id="SignalP"/>
    </source>
</evidence>
<evidence type="ECO:0000313" key="4">
    <source>
        <dbReference type="Proteomes" id="UP000030143"/>
    </source>
</evidence>
<feature type="signal peptide" evidence="2">
    <location>
        <begin position="1"/>
        <end position="20"/>
    </location>
</feature>
<proteinExistence type="predicted"/>
<dbReference type="HOGENOM" id="CLU_003772_0_0_1"/>
<dbReference type="InterPro" id="IPR021369">
    <property type="entry name" value="DUF2985"/>
</dbReference>
<keyword evidence="1" id="KW-1133">Transmembrane helix</keyword>
<keyword evidence="1" id="KW-0812">Transmembrane</keyword>
<evidence type="ECO:0000256" key="1">
    <source>
        <dbReference type="SAM" id="Phobius"/>
    </source>
</evidence>
<reference evidence="3 4" key="1">
    <citation type="journal article" date="2015" name="Mol. Plant Microbe Interact.">
        <title>Genome, transcriptome, and functional analyses of Penicillium expansum provide new insights into secondary metabolism and pathogenicity.</title>
        <authorList>
            <person name="Ballester A.R."/>
            <person name="Marcet-Houben M."/>
            <person name="Levin E."/>
            <person name="Sela N."/>
            <person name="Selma-Lazaro C."/>
            <person name="Carmona L."/>
            <person name="Wisniewski M."/>
            <person name="Droby S."/>
            <person name="Gonzalez-Candelas L."/>
            <person name="Gabaldon T."/>
        </authorList>
    </citation>
    <scope>NUCLEOTIDE SEQUENCE [LARGE SCALE GENOMIC DNA]</scope>
    <source>
        <strain evidence="3 4">MD-8</strain>
    </source>
</reference>
<dbReference type="SUPFAM" id="SSF49785">
    <property type="entry name" value="Galactose-binding domain-like"/>
    <property type="match status" value="1"/>
</dbReference>
<dbReference type="Gene3D" id="2.60.120.260">
    <property type="entry name" value="Galactose-binding domain-like"/>
    <property type="match status" value="1"/>
</dbReference>
<dbReference type="Pfam" id="PF17132">
    <property type="entry name" value="Glyco_hydro_106"/>
    <property type="match status" value="1"/>
</dbReference>
<dbReference type="PANTHER" id="PTHR35872">
    <property type="entry name" value="INTEGRAL MEMBRANE PROTEIN (AFU_ORTHOLOGUE AFUA_5G07110)"/>
    <property type="match status" value="1"/>
</dbReference>
<dbReference type="RefSeq" id="XP_016599677.1">
    <property type="nucleotide sequence ID" value="XM_016743964.1"/>
</dbReference>
<dbReference type="PANTHER" id="PTHR35872:SF1">
    <property type="entry name" value="ALPHA-L-RHAMNOSIDASE C"/>
    <property type="match status" value="1"/>
</dbReference>
<name>A0A0A2JU85_PENEN</name>
<keyword evidence="4" id="KW-1185">Reference proteome</keyword>
<dbReference type="InterPro" id="IPR008979">
    <property type="entry name" value="Galactose-bd-like_sf"/>
</dbReference>
<dbReference type="STRING" id="27334.A0A0A2JU85"/>
<accession>A0A0A2JU85</accession>
<keyword evidence="2" id="KW-0732">Signal</keyword>
<sequence>MAMTLFQYFAVVAALTFVSTATTPNNNDGTFTNPSAQVRPFFRYWLPDAGVDPAVVASDIRSAAEVGAGGIEFLAYYGYGGEIGGTPPGSDWVTYGFGSASFQHILQVALEAAKENSMLVDIALGPNQGQGVPASSDDEGIQWDLVPFVQRVSVNQTTERIPGWGEGQLVACVVASADRKTNVSMVGGPGSLSATPSQDSYIRLVLDERSLQDMTQNVSSDGILTIPSRLSSHELYLFSFYQKRTLHKALEVKSNRTDTILANGSFVVDHFSKEGARTVINYWNDHIFTEDIRQLLVDVGNYGWEDSMEFQSNISWTPKLPDAFYHKFGYNLGKFLPLVMFGQNNIMAQPGNPGLVKAIFKNSETTNKYINDYRSALADGYGSYLTTLREWLNQDLGLQYSTQVSYNLPLDALTNIPLVDAPECESLQWKSNIDGYRQFAGAAYLAGKKVVSNEMGAVQSRAYSLTIPELLQSVNKAFAGGVNRVVLHGQPYSGDYYGTTWPGSTPFQYVFADMYSPKQPSWMHGFNEAMGYISRAQFILQQGIPKFDVAFINKDSATDPNWATKYGRDDLLDAGRQYLQLYTTPSLTNIPPGYIYTYLSPDNLELPEASVHDGVFASQGPGIKTIIVTQDANITVSAIHRLKDYAAKGLPVILSGGSAQYYPTSSDGGVEAFRAGLQELADLRVVRTIRSADIAKTLASHGISPRIRVQTNGTWHTTWREEKEFQVDYAFIFCDGGGAQGKIRVTTDKFPYLLNAWTGERQPLVQYKRRAGDVVIPLTLKANQTTILAFSAQPWDDIYTPSIHIEAAPSSVLGYHVDHKGGVVAQLAHTINETAHEFLLSDNSTRTVPSTSAVQCPFQIRNWTLTAERWEAPENMQNASTIASIRNTTHHIPSLLSWTEIPDLVNASGIGYYSSQFAWHHDYQNQIGAYITFSRILHAVQVFVNGEKIAPIDPTAGTADIGAYLRDGENELLVVVPTTMWNYLRSIFPKITESGAPPLLSRLAALIGLPDIVPNGLTTFSHNTVETIPKGTWQEKFHAFFRWMCTPLGACITVYGLNVVAWGGMLFLLMCNAAPAMCHPSCDSLDSSRRIWIEIDSQILNALFCVTGFGLAPWRIRDLYQWTFWRLGWSEGSRRKGLDRLAQIHKNWFLKSQQPSVLPIKAPSHDPETEQTTPTPLWKMDIVVWGNILNTVFQICLAVCMWAWNRFERPSWTTGLFVGLACVVAGVPGILMWLEKKRLKKASEHPGALLLIPRATQPILSGGVGGEYTSVKLES</sequence>
<organism evidence="3 4">
    <name type="scientific">Penicillium expansum</name>
    <name type="common">Blue mold rot fungus</name>
    <dbReference type="NCBI Taxonomy" id="27334"/>
    <lineage>
        <taxon>Eukaryota</taxon>
        <taxon>Fungi</taxon>
        <taxon>Dikarya</taxon>
        <taxon>Ascomycota</taxon>
        <taxon>Pezizomycotina</taxon>
        <taxon>Eurotiomycetes</taxon>
        <taxon>Eurotiomycetidae</taxon>
        <taxon>Eurotiales</taxon>
        <taxon>Aspergillaceae</taxon>
        <taxon>Penicillium</taxon>
    </lineage>
</organism>
<dbReference type="VEuPathDB" id="FungiDB:PEXP_098880"/>
<comment type="caution">
    <text evidence="3">The sequence shown here is derived from an EMBL/GenBank/DDBJ whole genome shotgun (WGS) entry which is preliminary data.</text>
</comment>
<protein>
    <submittedName>
        <fullName evidence="3">Glycoside hydrolase, family 2, N-terminal</fullName>
    </submittedName>
</protein>
<feature type="transmembrane region" description="Helical" evidence="1">
    <location>
        <begin position="1182"/>
        <end position="1204"/>
    </location>
</feature>
<keyword evidence="3" id="KW-0378">Hydrolase</keyword>
<dbReference type="Pfam" id="PF11204">
    <property type="entry name" value="DUF2985"/>
    <property type="match status" value="1"/>
</dbReference>
<feature type="transmembrane region" description="Helical" evidence="1">
    <location>
        <begin position="1052"/>
        <end position="1071"/>
    </location>
</feature>
<dbReference type="AlphaFoldDB" id="A0A0A2JU85"/>
<dbReference type="GeneID" id="27679384"/>
<dbReference type="Proteomes" id="UP000030143">
    <property type="component" value="Unassembled WGS sequence"/>
</dbReference>
<gene>
    <name evidence="3" type="ORF">PEX2_066930</name>
</gene>